<feature type="transmembrane region" description="Helical" evidence="1">
    <location>
        <begin position="6"/>
        <end position="23"/>
    </location>
</feature>
<feature type="transmembrane region" description="Helical" evidence="1">
    <location>
        <begin position="372"/>
        <end position="392"/>
    </location>
</feature>
<dbReference type="Proteomes" id="UP000308054">
    <property type="component" value="Unassembled WGS sequence"/>
</dbReference>
<feature type="transmembrane region" description="Helical" evidence="1">
    <location>
        <begin position="184"/>
        <end position="202"/>
    </location>
</feature>
<keyword evidence="1" id="KW-0472">Membrane</keyword>
<dbReference type="AlphaFoldDB" id="A0A4S2H0F8"/>
<feature type="transmembrane region" description="Helical" evidence="1">
    <location>
        <begin position="230"/>
        <end position="249"/>
    </location>
</feature>
<dbReference type="RefSeq" id="WP_135995434.1">
    <property type="nucleotide sequence ID" value="NZ_CP071057.1"/>
</dbReference>
<gene>
    <name evidence="2" type="ORF">E5163_07085</name>
</gene>
<protein>
    <submittedName>
        <fullName evidence="2">Uncharacterized protein</fullName>
    </submittedName>
</protein>
<evidence type="ECO:0000313" key="3">
    <source>
        <dbReference type="Proteomes" id="UP000308054"/>
    </source>
</evidence>
<keyword evidence="3" id="KW-1185">Reference proteome</keyword>
<evidence type="ECO:0000256" key="1">
    <source>
        <dbReference type="SAM" id="Phobius"/>
    </source>
</evidence>
<keyword evidence="1" id="KW-0812">Transmembrane</keyword>
<keyword evidence="1" id="KW-1133">Transmembrane helix</keyword>
<comment type="caution">
    <text evidence="2">The sequence shown here is derived from an EMBL/GenBank/DDBJ whole genome shotgun (WGS) entry which is preliminary data.</text>
</comment>
<accession>A0A4S2H0F8</accession>
<sequence>MNEAITIAGAVIAVLLAGVLILSRKLPFQLIGAVLRPLAVPFKLARRLLGLGGRGEAGAQISPHAFAATARIFRGRTDTEEALGGDFAHEKGFISPKGLLFRWMGVRVGFMRMPEEMTDELAEEYYARAQDFLGGRVPIEADPRSLFEDVEGAVVVRMFHDSDRGLYFLLNESRKMINSNVRKLTVWFSAILSAVLLVNLLYNDGTVLDFASVFAIEDGFPIPAQKFNSLLFGVATTLGGAVLMWALYFTEYAPFQRNNTREMANYLTRYLARINDHYRTAIGKAKSVTVGEERDTRALASQAEHWHLVITWLAFRVFFVETFVRNIAFQITRNSSYYLFFVPAIFIIVIAAALGVLSSLGVASPFERIAELGWVFAVLFVLVAAVYALFLANAMDCLDEIDQGEWISFHTLKLNAMMGEIVGKYAGEVGYWKNRVGGGI</sequence>
<proteinExistence type="predicted"/>
<evidence type="ECO:0000313" key="2">
    <source>
        <dbReference type="EMBL" id="TGY88894.1"/>
    </source>
</evidence>
<reference evidence="2 3" key="1">
    <citation type="journal article" date="2017" name="Int. J. Syst. Evol. Microbiol.">
        <title>Marinicauda algicola sp. nov., isolated from a marine red alga Rhodosorus marinus.</title>
        <authorList>
            <person name="Jeong S.E."/>
            <person name="Jeon S.H."/>
            <person name="Chun B.H."/>
            <person name="Kim D.W."/>
            <person name="Jeon C.O."/>
        </authorList>
    </citation>
    <scope>NUCLEOTIDE SEQUENCE [LARGE SCALE GENOMIC DNA]</scope>
    <source>
        <strain evidence="2 3">JCM 31718</strain>
    </source>
</reference>
<name>A0A4S2H0F8_9PROT</name>
<organism evidence="2 3">
    <name type="scientific">Marinicauda algicola</name>
    <dbReference type="NCBI Taxonomy" id="2029849"/>
    <lineage>
        <taxon>Bacteria</taxon>
        <taxon>Pseudomonadati</taxon>
        <taxon>Pseudomonadota</taxon>
        <taxon>Alphaproteobacteria</taxon>
        <taxon>Maricaulales</taxon>
        <taxon>Maricaulaceae</taxon>
        <taxon>Marinicauda</taxon>
    </lineage>
</organism>
<dbReference type="OrthoDB" id="7626437at2"/>
<feature type="transmembrane region" description="Helical" evidence="1">
    <location>
        <begin position="337"/>
        <end position="360"/>
    </location>
</feature>
<dbReference type="EMBL" id="SRXW01000002">
    <property type="protein sequence ID" value="TGY88894.1"/>
    <property type="molecule type" value="Genomic_DNA"/>
</dbReference>